<evidence type="ECO:0000256" key="1">
    <source>
        <dbReference type="ARBA" id="ARBA00023015"/>
    </source>
</evidence>
<evidence type="ECO:0000259" key="4">
    <source>
        <dbReference type="Pfam" id="PF04542"/>
    </source>
</evidence>
<accession>A0A9E2W9U5</accession>
<dbReference type="Pfam" id="PF08281">
    <property type="entry name" value="Sigma70_r4_2"/>
    <property type="match status" value="1"/>
</dbReference>
<dbReference type="InterPro" id="IPR013249">
    <property type="entry name" value="RNA_pol_sigma70_r4_t2"/>
</dbReference>
<keyword evidence="1" id="KW-0805">Transcription regulation</keyword>
<comment type="caution">
    <text evidence="6">The sequence shown here is derived from an EMBL/GenBank/DDBJ whole genome shotgun (WGS) entry which is preliminary data.</text>
</comment>
<evidence type="ECO:0000259" key="5">
    <source>
        <dbReference type="Pfam" id="PF08281"/>
    </source>
</evidence>
<dbReference type="Proteomes" id="UP000812270">
    <property type="component" value="Unassembled WGS sequence"/>
</dbReference>
<dbReference type="AlphaFoldDB" id="A0A9E2W9U5"/>
<keyword evidence="3" id="KW-0804">Transcription</keyword>
<gene>
    <name evidence="6" type="ORF">KTO63_25855</name>
</gene>
<evidence type="ECO:0000313" key="6">
    <source>
        <dbReference type="EMBL" id="MBV4360616.1"/>
    </source>
</evidence>
<organism evidence="6 7">
    <name type="scientific">Pinibacter aurantiacus</name>
    <dbReference type="NCBI Taxonomy" id="2851599"/>
    <lineage>
        <taxon>Bacteria</taxon>
        <taxon>Pseudomonadati</taxon>
        <taxon>Bacteroidota</taxon>
        <taxon>Chitinophagia</taxon>
        <taxon>Chitinophagales</taxon>
        <taxon>Chitinophagaceae</taxon>
        <taxon>Pinibacter</taxon>
    </lineage>
</organism>
<feature type="domain" description="RNA polymerase sigma factor 70 region 4 type 2" evidence="5">
    <location>
        <begin position="127"/>
        <end position="175"/>
    </location>
</feature>
<dbReference type="InterPro" id="IPR039425">
    <property type="entry name" value="RNA_pol_sigma-70-like"/>
</dbReference>
<keyword evidence="7" id="KW-1185">Reference proteome</keyword>
<dbReference type="NCBIfam" id="TIGR02937">
    <property type="entry name" value="sigma70-ECF"/>
    <property type="match status" value="1"/>
</dbReference>
<dbReference type="NCBIfam" id="TIGR02985">
    <property type="entry name" value="Sig70_bacteroi1"/>
    <property type="match status" value="1"/>
</dbReference>
<protein>
    <submittedName>
        <fullName evidence="6">RNA polymerase sigma-70 factor</fullName>
    </submittedName>
</protein>
<proteinExistence type="predicted"/>
<dbReference type="PANTHER" id="PTHR43133:SF46">
    <property type="entry name" value="RNA POLYMERASE SIGMA-70 FACTOR ECF SUBFAMILY"/>
    <property type="match status" value="1"/>
</dbReference>
<dbReference type="EMBL" id="JAHSPG010000018">
    <property type="protein sequence ID" value="MBV4360616.1"/>
    <property type="molecule type" value="Genomic_DNA"/>
</dbReference>
<dbReference type="InterPro" id="IPR014284">
    <property type="entry name" value="RNA_pol_sigma-70_dom"/>
</dbReference>
<dbReference type="GO" id="GO:0006352">
    <property type="term" value="P:DNA-templated transcription initiation"/>
    <property type="evidence" value="ECO:0007669"/>
    <property type="project" value="InterPro"/>
</dbReference>
<dbReference type="GO" id="GO:0003677">
    <property type="term" value="F:DNA binding"/>
    <property type="evidence" value="ECO:0007669"/>
    <property type="project" value="InterPro"/>
</dbReference>
<keyword evidence="2" id="KW-0731">Sigma factor</keyword>
<sequence length="194" mass="22567">MSNELFIDEKELLTCIAAGDEAAFRQIFHAHYNKLASFVQKLTKSHSTTEELVQDVFVKVWLNRSELASIAKFESWMYVIARNHVFNHLKKTAREYQQQQAWLELVGADNLEIAGQSDAVDMYSFIEKSIEKLPPQQKKIYLLKRQNGLRNEEIAQQLNISMETVKKHFTLALRFIKDHARHGIEVLVVFSLLF</sequence>
<evidence type="ECO:0000256" key="3">
    <source>
        <dbReference type="ARBA" id="ARBA00023163"/>
    </source>
</evidence>
<dbReference type="GO" id="GO:0016987">
    <property type="term" value="F:sigma factor activity"/>
    <property type="evidence" value="ECO:0007669"/>
    <property type="project" value="UniProtKB-KW"/>
</dbReference>
<evidence type="ECO:0000313" key="7">
    <source>
        <dbReference type="Proteomes" id="UP000812270"/>
    </source>
</evidence>
<reference evidence="6" key="1">
    <citation type="submission" date="2021-06" db="EMBL/GenBank/DDBJ databases">
        <authorList>
            <person name="Huq M.A."/>
        </authorList>
    </citation>
    <scope>NUCLEOTIDE SEQUENCE</scope>
    <source>
        <strain evidence="6">MAH-26</strain>
    </source>
</reference>
<dbReference type="RefSeq" id="WP_217795163.1">
    <property type="nucleotide sequence ID" value="NZ_JAHSPG010000018.1"/>
</dbReference>
<evidence type="ECO:0000256" key="2">
    <source>
        <dbReference type="ARBA" id="ARBA00023082"/>
    </source>
</evidence>
<name>A0A9E2W9U5_9BACT</name>
<dbReference type="PANTHER" id="PTHR43133">
    <property type="entry name" value="RNA POLYMERASE ECF-TYPE SIGMA FACTO"/>
    <property type="match status" value="1"/>
</dbReference>
<dbReference type="InterPro" id="IPR007627">
    <property type="entry name" value="RNA_pol_sigma70_r2"/>
</dbReference>
<dbReference type="Pfam" id="PF04542">
    <property type="entry name" value="Sigma70_r2"/>
    <property type="match status" value="1"/>
</dbReference>
<dbReference type="InterPro" id="IPR014327">
    <property type="entry name" value="RNA_pol_sigma70_bacteroid"/>
</dbReference>
<feature type="domain" description="RNA polymerase sigma-70 region 2" evidence="4">
    <location>
        <begin position="28"/>
        <end position="94"/>
    </location>
</feature>